<dbReference type="EMBL" id="KB446561">
    <property type="protein sequence ID" value="EME80072.1"/>
    <property type="molecule type" value="Genomic_DNA"/>
</dbReference>
<feature type="region of interest" description="Disordered" evidence="1">
    <location>
        <begin position="1"/>
        <end position="29"/>
    </location>
</feature>
<protein>
    <submittedName>
        <fullName evidence="2">Uncharacterized protein</fullName>
    </submittedName>
</protein>
<name>M3ARL0_PSEFD</name>
<reference evidence="2 3" key="1">
    <citation type="journal article" date="2012" name="PLoS Pathog.">
        <title>Diverse lifestyles and strategies of plant pathogenesis encoded in the genomes of eighteen Dothideomycetes fungi.</title>
        <authorList>
            <person name="Ohm R.A."/>
            <person name="Feau N."/>
            <person name="Henrissat B."/>
            <person name="Schoch C.L."/>
            <person name="Horwitz B.A."/>
            <person name="Barry K.W."/>
            <person name="Condon B.J."/>
            <person name="Copeland A.C."/>
            <person name="Dhillon B."/>
            <person name="Glaser F."/>
            <person name="Hesse C.N."/>
            <person name="Kosti I."/>
            <person name="LaButti K."/>
            <person name="Lindquist E.A."/>
            <person name="Lucas S."/>
            <person name="Salamov A.A."/>
            <person name="Bradshaw R.E."/>
            <person name="Ciuffetti L."/>
            <person name="Hamelin R.C."/>
            <person name="Kema G.H.J."/>
            <person name="Lawrence C."/>
            <person name="Scott J.A."/>
            <person name="Spatafora J.W."/>
            <person name="Turgeon B.G."/>
            <person name="de Wit P.J.G.M."/>
            <person name="Zhong S."/>
            <person name="Goodwin S.B."/>
            <person name="Grigoriev I.V."/>
        </authorList>
    </citation>
    <scope>NUCLEOTIDE SEQUENCE [LARGE SCALE GENOMIC DNA]</scope>
    <source>
        <strain evidence="2 3">CIRAD86</strain>
    </source>
</reference>
<evidence type="ECO:0000313" key="2">
    <source>
        <dbReference type="EMBL" id="EME80072.1"/>
    </source>
</evidence>
<dbReference type="RefSeq" id="XP_007928906.1">
    <property type="nucleotide sequence ID" value="XM_007930715.1"/>
</dbReference>
<dbReference type="GeneID" id="19341371"/>
<organism evidence="2 3">
    <name type="scientific">Pseudocercospora fijiensis (strain CIRAD86)</name>
    <name type="common">Black leaf streak disease fungus</name>
    <name type="synonym">Mycosphaerella fijiensis</name>
    <dbReference type="NCBI Taxonomy" id="383855"/>
    <lineage>
        <taxon>Eukaryota</taxon>
        <taxon>Fungi</taxon>
        <taxon>Dikarya</taxon>
        <taxon>Ascomycota</taxon>
        <taxon>Pezizomycotina</taxon>
        <taxon>Dothideomycetes</taxon>
        <taxon>Dothideomycetidae</taxon>
        <taxon>Mycosphaerellales</taxon>
        <taxon>Mycosphaerellaceae</taxon>
        <taxon>Pseudocercospora</taxon>
    </lineage>
</organism>
<accession>M3ARL0</accession>
<dbReference type="HOGENOM" id="CLU_1161577_0_0_1"/>
<sequence>MLTSQPKPNISISDTKKSDAPATSPNRQPTSFFSLPLELRQMIYDTCIPATYGILIITDWHEQTVLALQASHPLIASEVRERDKRQFSLLRIVVAPRSAFIPALLVPQPPFARIEEVDFVFDTIDPCKGVHCDHIRNALVHRQITSMITTTRNNTDARLWNQNFMIDFRGAVVHWLEGRLDKAQDFYLYFLVQWIWTRPGVQYMLPESWYHDRLRMKKEQALRYVEDYTQRYDRDELGL</sequence>
<dbReference type="Proteomes" id="UP000016932">
    <property type="component" value="Unassembled WGS sequence"/>
</dbReference>
<dbReference type="OrthoDB" id="10581997at2759"/>
<keyword evidence="3" id="KW-1185">Reference proteome</keyword>
<feature type="compositionally biased region" description="Polar residues" evidence="1">
    <location>
        <begin position="1"/>
        <end position="13"/>
    </location>
</feature>
<dbReference type="AlphaFoldDB" id="M3ARL0"/>
<proteinExistence type="predicted"/>
<dbReference type="VEuPathDB" id="FungiDB:MYCFIDRAFT_77856"/>
<gene>
    <name evidence="2" type="ORF">MYCFIDRAFT_77856</name>
</gene>
<evidence type="ECO:0000313" key="3">
    <source>
        <dbReference type="Proteomes" id="UP000016932"/>
    </source>
</evidence>
<dbReference type="KEGG" id="pfj:MYCFIDRAFT_77856"/>
<evidence type="ECO:0000256" key="1">
    <source>
        <dbReference type="SAM" id="MobiDB-lite"/>
    </source>
</evidence>